<feature type="transmembrane region" description="Helical" evidence="10">
    <location>
        <begin position="76"/>
        <end position="98"/>
    </location>
</feature>
<evidence type="ECO:0000256" key="7">
    <source>
        <dbReference type="ARBA" id="ARBA00023224"/>
    </source>
</evidence>
<keyword evidence="2 8" id="KW-0812">Transmembrane</keyword>
<evidence type="ECO:0000256" key="1">
    <source>
        <dbReference type="ARBA" id="ARBA00004141"/>
    </source>
</evidence>
<dbReference type="OrthoDB" id="10044919at2759"/>
<dbReference type="RefSeq" id="XP_022110380.1">
    <property type="nucleotide sequence ID" value="XM_022254688.1"/>
</dbReference>
<dbReference type="GeneID" id="110989970"/>
<dbReference type="PRINTS" id="PR00237">
    <property type="entry name" value="GPCRRHODOPSN"/>
</dbReference>
<feature type="transmembrane region" description="Helical" evidence="10">
    <location>
        <begin position="41"/>
        <end position="64"/>
    </location>
</feature>
<dbReference type="Gene3D" id="1.20.1070.10">
    <property type="entry name" value="Rhodopsin 7-helix transmembrane proteins"/>
    <property type="match status" value="1"/>
</dbReference>
<keyword evidence="5 10" id="KW-0472">Membrane</keyword>
<dbReference type="CDD" id="cd00637">
    <property type="entry name" value="7tm_classA_rhodopsin-like"/>
    <property type="match status" value="1"/>
</dbReference>
<dbReference type="Pfam" id="PF00001">
    <property type="entry name" value="7tm_1"/>
    <property type="match status" value="1"/>
</dbReference>
<sequence length="476" mass="52905">MEFTERDDMDIVDCEFEHILNLTVPADAAEYVVAITEQLGIIIGMLAVLAFGLPGNLAFLFVVYKIPHMRTVTNFFLANLAVADILFLVVTVFMYVIYLGAGPVRSDYNVARIFSCVGVFFVPHITYFTSICCVTVVSLERYYAICKPIQHRAMNTKTRAKRLVLTSWMVPAILTAIAMPKYGQLYMSCIIWPEGEKYEELPQMLGFCRPVIPWWLVVGEFTTLFPFLIALPCNIFMYINIVKILSSRSICKADGQQRLPQQALKVRNQVAKMLIINGIVFFLCQATNQFVTVAYMISFVTGVSINDTYDRWATVIDIGRIAVFVNSAVNPLIYNASSPHYRAAFKQAFSCSSSQSKIKVSTANKPDEAAHGNAGISLSNQSLPSRNNHNPLAVQQTQGEHPTVIPQTEEGNNLVFHQIEVNIGVDNNGFQVSPTENEVLKTSIGPSGEELDNVVDDQSKKNSFDPHPDDGSIAEA</sequence>
<feature type="compositionally biased region" description="Polar residues" evidence="9">
    <location>
        <begin position="376"/>
        <end position="390"/>
    </location>
</feature>
<dbReference type="PANTHER" id="PTHR24243">
    <property type="entry name" value="G-PROTEIN COUPLED RECEPTOR"/>
    <property type="match status" value="1"/>
</dbReference>
<dbReference type="OMA" id="FTSICCV"/>
<feature type="domain" description="G-protein coupled receptors family 1 profile" evidence="11">
    <location>
        <begin position="55"/>
        <end position="334"/>
    </location>
</feature>
<reference evidence="13" key="1">
    <citation type="submission" date="2025-08" db="UniProtKB">
        <authorList>
            <consortium name="RefSeq"/>
        </authorList>
    </citation>
    <scope>IDENTIFICATION</scope>
</reference>
<comment type="subcellular location">
    <subcellularLocation>
        <location evidence="1">Membrane</location>
        <topology evidence="1">Multi-pass membrane protein</topology>
    </subcellularLocation>
</comment>
<keyword evidence="12" id="KW-1185">Reference proteome</keyword>
<feature type="compositionally biased region" description="Basic and acidic residues" evidence="9">
    <location>
        <begin position="457"/>
        <end position="470"/>
    </location>
</feature>
<dbReference type="AlphaFoldDB" id="A0A8B8A065"/>
<dbReference type="Proteomes" id="UP000694845">
    <property type="component" value="Unplaced"/>
</dbReference>
<dbReference type="PROSITE" id="PS50262">
    <property type="entry name" value="G_PROTEIN_RECEP_F1_2"/>
    <property type="match status" value="1"/>
</dbReference>
<dbReference type="InterPro" id="IPR000276">
    <property type="entry name" value="GPCR_Rhodpsn"/>
</dbReference>
<feature type="transmembrane region" description="Helical" evidence="10">
    <location>
        <begin position="212"/>
        <end position="239"/>
    </location>
</feature>
<name>A0A8B8A065_ACAPL</name>
<feature type="transmembrane region" description="Helical" evidence="10">
    <location>
        <begin position="160"/>
        <end position="179"/>
    </location>
</feature>
<keyword evidence="6 8" id="KW-0675">Receptor</keyword>
<keyword evidence="7 8" id="KW-0807">Transducer</keyword>
<evidence type="ECO:0000256" key="5">
    <source>
        <dbReference type="ARBA" id="ARBA00023136"/>
    </source>
</evidence>
<feature type="transmembrane region" description="Helical" evidence="10">
    <location>
        <begin position="274"/>
        <end position="297"/>
    </location>
</feature>
<keyword evidence="3 10" id="KW-1133">Transmembrane helix</keyword>
<evidence type="ECO:0000313" key="12">
    <source>
        <dbReference type="Proteomes" id="UP000694845"/>
    </source>
</evidence>
<evidence type="ECO:0000259" key="11">
    <source>
        <dbReference type="PROSITE" id="PS50262"/>
    </source>
</evidence>
<dbReference type="PROSITE" id="PS00237">
    <property type="entry name" value="G_PROTEIN_RECEP_F1_1"/>
    <property type="match status" value="1"/>
</dbReference>
<evidence type="ECO:0000313" key="13">
    <source>
        <dbReference type="RefSeq" id="XP_022110380.1"/>
    </source>
</evidence>
<dbReference type="KEGG" id="aplc:110989970"/>
<dbReference type="InterPro" id="IPR017452">
    <property type="entry name" value="GPCR_Rhodpsn_7TM"/>
</dbReference>
<feature type="transmembrane region" description="Helical" evidence="10">
    <location>
        <begin position="110"/>
        <end position="139"/>
    </location>
</feature>
<dbReference type="PANTHER" id="PTHR24243:SF208">
    <property type="entry name" value="PYROKININ-1 RECEPTOR"/>
    <property type="match status" value="1"/>
</dbReference>
<evidence type="ECO:0000256" key="8">
    <source>
        <dbReference type="RuleBase" id="RU000688"/>
    </source>
</evidence>
<evidence type="ECO:0000256" key="6">
    <source>
        <dbReference type="ARBA" id="ARBA00023170"/>
    </source>
</evidence>
<comment type="similarity">
    <text evidence="8">Belongs to the G-protein coupled receptor 1 family.</text>
</comment>
<evidence type="ECO:0000256" key="3">
    <source>
        <dbReference type="ARBA" id="ARBA00022989"/>
    </source>
</evidence>
<keyword evidence="4 8" id="KW-0297">G-protein coupled receptor</keyword>
<accession>A0A8B8A065</accession>
<proteinExistence type="inferred from homology"/>
<gene>
    <name evidence="13" type="primary">LOC110989970</name>
</gene>
<evidence type="ECO:0000256" key="4">
    <source>
        <dbReference type="ARBA" id="ARBA00023040"/>
    </source>
</evidence>
<evidence type="ECO:0000256" key="10">
    <source>
        <dbReference type="SAM" id="Phobius"/>
    </source>
</evidence>
<dbReference type="SMART" id="SM01381">
    <property type="entry name" value="7TM_GPCR_Srsx"/>
    <property type="match status" value="1"/>
</dbReference>
<dbReference type="GO" id="GO:0005886">
    <property type="term" value="C:plasma membrane"/>
    <property type="evidence" value="ECO:0007669"/>
    <property type="project" value="TreeGrafter"/>
</dbReference>
<dbReference type="SUPFAM" id="SSF81321">
    <property type="entry name" value="Family A G protein-coupled receptor-like"/>
    <property type="match status" value="1"/>
</dbReference>
<organism evidence="12 13">
    <name type="scientific">Acanthaster planci</name>
    <name type="common">Crown-of-thorns starfish</name>
    <dbReference type="NCBI Taxonomy" id="133434"/>
    <lineage>
        <taxon>Eukaryota</taxon>
        <taxon>Metazoa</taxon>
        <taxon>Echinodermata</taxon>
        <taxon>Eleutherozoa</taxon>
        <taxon>Asterozoa</taxon>
        <taxon>Asteroidea</taxon>
        <taxon>Valvatacea</taxon>
        <taxon>Valvatida</taxon>
        <taxon>Acanthasteridae</taxon>
        <taxon>Acanthaster</taxon>
    </lineage>
</organism>
<dbReference type="GO" id="GO:0004930">
    <property type="term" value="F:G protein-coupled receptor activity"/>
    <property type="evidence" value="ECO:0007669"/>
    <property type="project" value="UniProtKB-KW"/>
</dbReference>
<feature type="region of interest" description="Disordered" evidence="9">
    <location>
        <begin position="443"/>
        <end position="476"/>
    </location>
</feature>
<protein>
    <submittedName>
        <fullName evidence="13">Thyrotropin-releasing hormone receptor-like</fullName>
    </submittedName>
</protein>
<evidence type="ECO:0000256" key="2">
    <source>
        <dbReference type="ARBA" id="ARBA00022692"/>
    </source>
</evidence>
<feature type="region of interest" description="Disordered" evidence="9">
    <location>
        <begin position="360"/>
        <end position="390"/>
    </location>
</feature>
<evidence type="ECO:0000256" key="9">
    <source>
        <dbReference type="SAM" id="MobiDB-lite"/>
    </source>
</evidence>